<organism evidence="1 2">
    <name type="scientific">Trypanosoma conorhini</name>
    <dbReference type="NCBI Taxonomy" id="83891"/>
    <lineage>
        <taxon>Eukaryota</taxon>
        <taxon>Discoba</taxon>
        <taxon>Euglenozoa</taxon>
        <taxon>Kinetoplastea</taxon>
        <taxon>Metakinetoplastina</taxon>
        <taxon>Trypanosomatida</taxon>
        <taxon>Trypanosomatidae</taxon>
        <taxon>Trypanosoma</taxon>
    </lineage>
</organism>
<reference evidence="1 2" key="1">
    <citation type="journal article" date="2018" name="BMC Genomics">
        <title>Genomic comparison of Trypanosoma conorhini and Trypanosoma rangeli to Trypanosoma cruzi strains of high and low virulence.</title>
        <authorList>
            <person name="Bradwell K.R."/>
            <person name="Koparde V.N."/>
            <person name="Matveyev A.V."/>
            <person name="Serrano M.G."/>
            <person name="Alves J.M."/>
            <person name="Parikh H."/>
            <person name="Huang B."/>
            <person name="Lee V."/>
            <person name="Espinosa-Alvarez O."/>
            <person name="Ortiz P.A."/>
            <person name="Costa-Martins A.G."/>
            <person name="Teixeira M.M."/>
            <person name="Buck G.A."/>
        </authorList>
    </citation>
    <scope>NUCLEOTIDE SEQUENCE [LARGE SCALE GENOMIC DNA]</scope>
    <source>
        <strain evidence="1 2">025E</strain>
    </source>
</reference>
<accession>A0A422MUX5</accession>
<keyword evidence="2" id="KW-1185">Reference proteome</keyword>
<dbReference type="RefSeq" id="XP_029223491.1">
    <property type="nucleotide sequence ID" value="XM_029376392.1"/>
</dbReference>
<evidence type="ECO:0000313" key="1">
    <source>
        <dbReference type="EMBL" id="RNE96989.1"/>
    </source>
</evidence>
<comment type="caution">
    <text evidence="1">The sequence shown here is derived from an EMBL/GenBank/DDBJ whole genome shotgun (WGS) entry which is preliminary data.</text>
</comment>
<evidence type="ECO:0000313" key="2">
    <source>
        <dbReference type="Proteomes" id="UP000284403"/>
    </source>
</evidence>
<feature type="non-terminal residue" evidence="1">
    <location>
        <position position="156"/>
    </location>
</feature>
<dbReference type="Proteomes" id="UP000284403">
    <property type="component" value="Unassembled WGS sequence"/>
</dbReference>
<dbReference type="AlphaFoldDB" id="A0A422MUX5"/>
<name>A0A422MUX5_9TRYP</name>
<dbReference type="GeneID" id="40323191"/>
<protein>
    <submittedName>
        <fullName evidence="1">Uncharacterized protein</fullName>
    </submittedName>
</protein>
<dbReference type="EMBL" id="MKKU01001190">
    <property type="protein sequence ID" value="RNE96989.1"/>
    <property type="molecule type" value="Genomic_DNA"/>
</dbReference>
<gene>
    <name evidence="1" type="ORF">Tco025E_09580</name>
</gene>
<proteinExistence type="predicted"/>
<sequence length="156" mass="17106">MMDVKLERDRKSQLCQECVEWLSVVTGCENCYASLQDGESDSMTYVAASSSHLFMIGKKHDLVEEERGYGISFNACKAATVQGDSMLLCIDDVSDSSCVPFQGQKVKTFLEGEKTGSLLLGTITGNDSNGECRSLGVVFLDFIGTKRKFSESDKEI</sequence>